<dbReference type="Pfam" id="PF06986">
    <property type="entry name" value="F_T4SS_TraN"/>
    <property type="match status" value="1"/>
</dbReference>
<evidence type="ECO:0000313" key="3">
    <source>
        <dbReference type="EMBL" id="MBM0748654.1"/>
    </source>
</evidence>
<dbReference type="InterPro" id="IPR014121">
    <property type="entry name" value="TraN_Ftype"/>
</dbReference>
<feature type="compositionally biased region" description="Polar residues" evidence="1">
    <location>
        <begin position="71"/>
        <end position="81"/>
    </location>
</feature>
<feature type="signal peptide" evidence="2">
    <location>
        <begin position="1"/>
        <end position="27"/>
    </location>
</feature>
<feature type="chain" id="PRO_5046502443" evidence="2">
    <location>
        <begin position="28"/>
        <end position="621"/>
    </location>
</feature>
<feature type="region of interest" description="Disordered" evidence="1">
    <location>
        <begin position="38"/>
        <end position="81"/>
    </location>
</feature>
<gene>
    <name evidence="3" type="ORF">JJB79_14735</name>
</gene>
<dbReference type="Proteomes" id="UP000809137">
    <property type="component" value="Unassembled WGS sequence"/>
</dbReference>
<dbReference type="EMBL" id="JAFCXS010000012">
    <property type="protein sequence ID" value="MBM0748654.1"/>
    <property type="molecule type" value="Genomic_DNA"/>
</dbReference>
<name>A0ABS1Z892_9GAMM</name>
<evidence type="ECO:0000256" key="2">
    <source>
        <dbReference type="SAM" id="SignalP"/>
    </source>
</evidence>
<organism evidence="3 4">
    <name type="scientific">Pantoea eucrina</name>
    <dbReference type="NCBI Taxonomy" id="472693"/>
    <lineage>
        <taxon>Bacteria</taxon>
        <taxon>Pseudomonadati</taxon>
        <taxon>Pseudomonadota</taxon>
        <taxon>Gammaproteobacteria</taxon>
        <taxon>Enterobacterales</taxon>
        <taxon>Erwiniaceae</taxon>
        <taxon>Pantoea</taxon>
    </lineage>
</organism>
<keyword evidence="2" id="KW-0732">Signal</keyword>
<proteinExistence type="predicted"/>
<evidence type="ECO:0000256" key="1">
    <source>
        <dbReference type="SAM" id="MobiDB-lite"/>
    </source>
</evidence>
<comment type="caution">
    <text evidence="3">The sequence shown here is derived from an EMBL/GenBank/DDBJ whole genome shotgun (WGS) entry which is preliminary data.</text>
</comment>
<reference evidence="3 4" key="1">
    <citation type="submission" date="2021-01" db="EMBL/GenBank/DDBJ databases">
        <title>Complete genome sequence of Pantoea eucrina OB49, a heavy metal tolerant bacterium with PGPR potential isolated from wheat in Algeria.</title>
        <authorList>
            <person name="Lekired A."/>
            <person name="Ouzari I.H."/>
        </authorList>
    </citation>
    <scope>NUCLEOTIDE SEQUENCE [LARGE SCALE GENOMIC DNA]</scope>
    <source>
        <strain evidence="3 4">OB49</strain>
    </source>
</reference>
<evidence type="ECO:0000313" key="4">
    <source>
        <dbReference type="Proteomes" id="UP000809137"/>
    </source>
</evidence>
<protein>
    <submittedName>
        <fullName evidence="3">Conjugal transfer protein TraN</fullName>
    </submittedName>
</protein>
<dbReference type="RefSeq" id="WP_203025701.1">
    <property type="nucleotide sequence ID" value="NZ_JAFCXS010000012.1"/>
</dbReference>
<accession>A0ABS1Z892</accession>
<sequence length="621" mass="66961">MKKATRSLLQGLLQGLLLTCLSASVLAASMDASNQEGINAGKSADGTTSADPNGYFDNYSSDAPQRGYYSGPTQTSSNIDVKGQTELSESDLGQTARESYVNNPADKLSYDSDMMKYSDEIRENANAITGVNGSQCVAQELNKTTYTTHSCEMATPLTQSCTRKATIVTTGSYEEYSTQLVLNAGSSTAVPVDNFWIRYDFTVPEDGTISSGVWAYEYPRAPSYHGESGNRLWYYIQAFGTTVKAKPNRNGDFGIATQKVTKGQTVSLFVLYDTDGNKGSARDGLIRTIANGTNVFRVTLPMQAVRDTVTAGIEWTNSCPADMGDAVKMSEVCSDPGGTRSVTVGGKAYSLYSDCWGYTTQWNVFEDDTNTCQAYIDDPNCSEGTRTCTQKIGNLCVYSKLTYQCAHTVKSTGYVCGSEFYCSDGSCSAMQAGQNQNFEMAVSQLAALAAAGKDFAGMDPNQVTAFTGKAMACRKSAAGFSNCCKSGGWGQSAGLAHCNTEEKEIGTGKEKKLVVKVGSYCSKKVLGVCLQQKEGYCVFDSKLARIVQEQGRRDQLGISFGSGESPDCRGIKVAELQGIKFDHIDFSDFYDDLNSNIKLPDQDALNQRITSDIQNSLKSGD</sequence>
<keyword evidence="4" id="KW-1185">Reference proteome</keyword>